<dbReference type="OrthoDB" id="6513427at2759"/>
<dbReference type="InterPro" id="IPR029526">
    <property type="entry name" value="PGBD"/>
</dbReference>
<gene>
    <name evidence="2" type="primary">PGBD4_467</name>
    <name evidence="2" type="ORF">AVEN_111793_1</name>
</gene>
<evidence type="ECO:0000313" key="2">
    <source>
        <dbReference type="EMBL" id="GBM67194.1"/>
    </source>
</evidence>
<dbReference type="Proteomes" id="UP000499080">
    <property type="component" value="Unassembled WGS sequence"/>
</dbReference>
<dbReference type="Pfam" id="PF13843">
    <property type="entry name" value="DDE_Tnp_1_7"/>
    <property type="match status" value="1"/>
</dbReference>
<accession>A0A4Y2HP84</accession>
<protein>
    <submittedName>
        <fullName evidence="2">PiggyBac transposable element-derived protein 4</fullName>
    </submittedName>
</protein>
<keyword evidence="3" id="KW-1185">Reference proteome</keyword>
<comment type="caution">
    <text evidence="2">The sequence shown here is derived from an EMBL/GenBank/DDBJ whole genome shotgun (WGS) entry which is preliminary data.</text>
</comment>
<dbReference type="PANTHER" id="PTHR46599">
    <property type="entry name" value="PIGGYBAC TRANSPOSABLE ELEMENT-DERIVED PROTEIN 4"/>
    <property type="match status" value="1"/>
</dbReference>
<evidence type="ECO:0000313" key="3">
    <source>
        <dbReference type="Proteomes" id="UP000499080"/>
    </source>
</evidence>
<dbReference type="AlphaFoldDB" id="A0A4Y2HP84"/>
<proteinExistence type="predicted"/>
<organism evidence="2 3">
    <name type="scientific">Araneus ventricosus</name>
    <name type="common">Orbweaver spider</name>
    <name type="synonym">Epeira ventricosa</name>
    <dbReference type="NCBI Taxonomy" id="182803"/>
    <lineage>
        <taxon>Eukaryota</taxon>
        <taxon>Metazoa</taxon>
        <taxon>Ecdysozoa</taxon>
        <taxon>Arthropoda</taxon>
        <taxon>Chelicerata</taxon>
        <taxon>Arachnida</taxon>
        <taxon>Araneae</taxon>
        <taxon>Araneomorphae</taxon>
        <taxon>Entelegynae</taxon>
        <taxon>Araneoidea</taxon>
        <taxon>Araneidae</taxon>
        <taxon>Araneus</taxon>
    </lineage>
</organism>
<sequence length="198" mass="22728">MNLIVEQSNLYASQHHANLDLTIEELKAFFGLLIVMGFNKLLSLRLYWSKDLNFASQRIMDVMPLKRFLKILWFLHLNDNTLMPLKGQFGYDKLYKARPLFEQLNTTFHHAINPSRCISIDESMAKFKGRSSLKQYMPLKPIKRGFKVWVAACANTGYCLSMSVYTGKEKAGTSKMSLGEQVVSQLTHLFKGKGYSVF</sequence>
<reference evidence="2 3" key="1">
    <citation type="journal article" date="2019" name="Sci. Rep.">
        <title>Orb-weaving spider Araneus ventricosus genome elucidates the spidroin gene catalogue.</title>
        <authorList>
            <person name="Kono N."/>
            <person name="Nakamura H."/>
            <person name="Ohtoshi R."/>
            <person name="Moran D.A.P."/>
            <person name="Shinohara A."/>
            <person name="Yoshida Y."/>
            <person name="Fujiwara M."/>
            <person name="Mori M."/>
            <person name="Tomita M."/>
            <person name="Arakawa K."/>
        </authorList>
    </citation>
    <scope>NUCLEOTIDE SEQUENCE [LARGE SCALE GENOMIC DNA]</scope>
</reference>
<dbReference type="EMBL" id="BGPR01002068">
    <property type="protein sequence ID" value="GBM67194.1"/>
    <property type="molecule type" value="Genomic_DNA"/>
</dbReference>
<name>A0A4Y2HP84_ARAVE</name>
<evidence type="ECO:0000259" key="1">
    <source>
        <dbReference type="Pfam" id="PF13843"/>
    </source>
</evidence>
<feature type="domain" description="PiggyBac transposable element-derived protein" evidence="1">
    <location>
        <begin position="2"/>
        <end position="198"/>
    </location>
</feature>
<dbReference type="PANTHER" id="PTHR46599:SF3">
    <property type="entry name" value="PIGGYBAC TRANSPOSABLE ELEMENT-DERIVED PROTEIN 4"/>
    <property type="match status" value="1"/>
</dbReference>